<feature type="region of interest" description="Disordered" evidence="5">
    <location>
        <begin position="183"/>
        <end position="230"/>
    </location>
</feature>
<dbReference type="RefSeq" id="WP_013126109.1">
    <property type="nucleotide sequence ID" value="NC_014158.1"/>
</dbReference>
<reference evidence="6 7" key="2">
    <citation type="journal article" date="2011" name="Stand. Genomic Sci.">
        <title>Complete genome sequence of Tsukamurella paurometabola type strain (no. 33).</title>
        <authorList>
            <person name="Munk A.C."/>
            <person name="Lapidus A."/>
            <person name="Lucas S."/>
            <person name="Nolan M."/>
            <person name="Tice H."/>
            <person name="Cheng J.F."/>
            <person name="Del Rio T.G."/>
            <person name="Goodwin L."/>
            <person name="Pitluck S."/>
            <person name="Liolios K."/>
            <person name="Huntemann M."/>
            <person name="Ivanova N."/>
            <person name="Mavromatis K."/>
            <person name="Mikhailova N."/>
            <person name="Pati A."/>
            <person name="Chen A."/>
            <person name="Palaniappan K."/>
            <person name="Tapia R."/>
            <person name="Han C."/>
            <person name="Land M."/>
            <person name="Hauser L."/>
            <person name="Chang Y.J."/>
            <person name="Jeffries C.D."/>
            <person name="Brettin T."/>
            <person name="Yasawong M."/>
            <person name="Brambilla E.M."/>
            <person name="Rohde M."/>
            <person name="Sikorski J."/>
            <person name="Goker M."/>
            <person name="Detter J.C."/>
            <person name="Woyke T."/>
            <person name="Bristow J."/>
            <person name="Eisen J.A."/>
            <person name="Markowitz V."/>
            <person name="Hugenholtz P."/>
            <person name="Kyrpides N.C."/>
            <person name="Klenk H.P."/>
        </authorList>
    </citation>
    <scope>NUCLEOTIDE SEQUENCE [LARGE SCALE GENOMIC DNA]</scope>
    <source>
        <strain evidence="7">ATCC 8368 / DSM 20162 / CCUG 35730 / CIP 100753 / JCM 10117 / KCTC 9821 / NBRC 16120 / NCIMB 702349 / NCTC 13040</strain>
    </source>
</reference>
<dbReference type="GO" id="GO:0006508">
    <property type="term" value="P:proteolysis"/>
    <property type="evidence" value="ECO:0007669"/>
    <property type="project" value="UniProtKB-KW"/>
</dbReference>
<dbReference type="InterPro" id="IPR005320">
    <property type="entry name" value="Peptidase_S51"/>
</dbReference>
<dbReference type="PANTHER" id="PTHR20842:SF0">
    <property type="entry name" value="ALPHA-ASPARTYL DIPEPTIDASE"/>
    <property type="match status" value="1"/>
</dbReference>
<reference evidence="7" key="1">
    <citation type="submission" date="2010-03" db="EMBL/GenBank/DDBJ databases">
        <title>The complete chromosome of Tsukamurella paurometabola DSM 20162.</title>
        <authorList>
            <consortium name="US DOE Joint Genome Institute (JGI-PGF)"/>
            <person name="Lucas S."/>
            <person name="Copeland A."/>
            <person name="Lapidus A."/>
            <person name="Glavina del Rio T."/>
            <person name="Dalin E."/>
            <person name="Tice H."/>
            <person name="Bruce D."/>
            <person name="Goodwin L."/>
            <person name="Pitluck S."/>
            <person name="Kyrpides N."/>
            <person name="Mavromatis K."/>
            <person name="Ivanova N."/>
            <person name="Mikhailova N."/>
            <person name="Munk A.C."/>
            <person name="Brettin T."/>
            <person name="Detter J.C."/>
            <person name="Tapia R."/>
            <person name="Han C."/>
            <person name="Larimer F."/>
            <person name="Land M."/>
            <person name="Hauser L."/>
            <person name="Markowitz V."/>
            <person name="Cheng J.-F."/>
            <person name="Hugenholtz P."/>
            <person name="Woyke T."/>
            <person name="Wu D."/>
            <person name="Jando M."/>
            <person name="Brambilla E."/>
            <person name="Klenk H.-P."/>
            <person name="Eisen J.A."/>
        </authorList>
    </citation>
    <scope>NUCLEOTIDE SEQUENCE [LARGE SCALE GENOMIC DNA]</scope>
    <source>
        <strain evidence="7">ATCC 8368 / DSM 20162 / CCUG 35730 / CIP 100753 / JCM 10117 / KCTC 9821 / NBRC 16120 / NCIMB 702349 / NCTC 13040</strain>
    </source>
</reference>
<keyword evidence="4" id="KW-0720">Serine protease</keyword>
<gene>
    <name evidence="6" type="ordered locus">Tpau_1448</name>
</gene>
<dbReference type="SUPFAM" id="SSF52317">
    <property type="entry name" value="Class I glutamine amidotransferase-like"/>
    <property type="match status" value="1"/>
</dbReference>
<dbReference type="STRING" id="521096.Tpau_1448"/>
<keyword evidence="3" id="KW-0378">Hydrolase</keyword>
<dbReference type="InterPro" id="IPR029062">
    <property type="entry name" value="Class_I_gatase-like"/>
</dbReference>
<evidence type="ECO:0000256" key="3">
    <source>
        <dbReference type="ARBA" id="ARBA00022801"/>
    </source>
</evidence>
<evidence type="ECO:0000256" key="5">
    <source>
        <dbReference type="SAM" id="MobiDB-lite"/>
    </source>
</evidence>
<dbReference type="KEGG" id="tpr:Tpau_1448"/>
<comment type="similarity">
    <text evidence="1">Belongs to the peptidase S51 family.</text>
</comment>
<name>D5UXI3_TSUPD</name>
<dbReference type="CDD" id="cd03129">
    <property type="entry name" value="GAT1_Peptidase_E_like"/>
    <property type="match status" value="1"/>
</dbReference>
<proteinExistence type="inferred from homology"/>
<dbReference type="PANTHER" id="PTHR20842">
    <property type="entry name" value="PROTEASE S51 ALPHA-ASPARTYL DIPEPTIDASE"/>
    <property type="match status" value="1"/>
</dbReference>
<accession>D5UXI3</accession>
<sequence>MNLLLLSLNAGALPEFLLRHTGQRPSGLRLGYIDDATRLVADAPYNAFEWNQLTELGFRLTRMSVRRYADSRDFDSDLDSVDAVYLAGGHTFALLGSLRSNGTGEVLTRRVRSGLPYVGLSAGSVVAGPTIEPVAPLDDPNETPEVTDYTGLGLVDTVVIPHADGALPPYPRSLIDEVVETYGRSVPADPRQRRPGSAGRRRCGEPHPVSNHITAAKVFPPPRSPGRQWV</sequence>
<dbReference type="Gene3D" id="3.40.50.880">
    <property type="match status" value="1"/>
</dbReference>
<dbReference type="eggNOG" id="COG3340">
    <property type="taxonomic scope" value="Bacteria"/>
</dbReference>
<keyword evidence="7" id="KW-1185">Reference proteome</keyword>
<protein>
    <submittedName>
        <fullName evidence="6">Peptidase S51 dipeptidase E</fullName>
    </submittedName>
</protein>
<evidence type="ECO:0000313" key="7">
    <source>
        <dbReference type="Proteomes" id="UP000001213"/>
    </source>
</evidence>
<evidence type="ECO:0000256" key="2">
    <source>
        <dbReference type="ARBA" id="ARBA00022670"/>
    </source>
</evidence>
<dbReference type="HOGENOM" id="CLU_090997_0_0_11"/>
<dbReference type="AlphaFoldDB" id="D5UXI3"/>
<dbReference type="Pfam" id="PF03575">
    <property type="entry name" value="Peptidase_S51"/>
    <property type="match status" value="1"/>
</dbReference>
<organism evidence="6 7">
    <name type="scientific">Tsukamurella paurometabola (strain ATCC 8368 / DSM 20162 / CCUG 35730 / CIP 100753 / JCM 10117 / KCTC 9821 / NBRC 16120 / NCIMB 702349 / NCTC 13040)</name>
    <name type="common">Corynebacterium paurometabolum</name>
    <dbReference type="NCBI Taxonomy" id="521096"/>
    <lineage>
        <taxon>Bacteria</taxon>
        <taxon>Bacillati</taxon>
        <taxon>Actinomycetota</taxon>
        <taxon>Actinomycetes</taxon>
        <taxon>Mycobacteriales</taxon>
        <taxon>Tsukamurellaceae</taxon>
        <taxon>Tsukamurella</taxon>
    </lineage>
</organism>
<evidence type="ECO:0000256" key="1">
    <source>
        <dbReference type="ARBA" id="ARBA00006534"/>
    </source>
</evidence>
<keyword evidence="2" id="KW-0645">Protease</keyword>
<dbReference type="GO" id="GO:0008236">
    <property type="term" value="F:serine-type peptidase activity"/>
    <property type="evidence" value="ECO:0007669"/>
    <property type="project" value="UniProtKB-KW"/>
</dbReference>
<dbReference type="EMBL" id="CP001966">
    <property type="protein sequence ID" value="ADG78075.1"/>
    <property type="molecule type" value="Genomic_DNA"/>
</dbReference>
<evidence type="ECO:0000313" key="6">
    <source>
        <dbReference type="EMBL" id="ADG78075.1"/>
    </source>
</evidence>
<dbReference type="Proteomes" id="UP000001213">
    <property type="component" value="Chromosome"/>
</dbReference>
<evidence type="ECO:0000256" key="4">
    <source>
        <dbReference type="ARBA" id="ARBA00022825"/>
    </source>
</evidence>